<reference evidence="1" key="1">
    <citation type="journal article" date="2021" name="Environ. Microbiol.">
        <title>Gene family expansions and transcriptome signatures uncover fungal adaptations to wood decay.</title>
        <authorList>
            <person name="Hage H."/>
            <person name="Miyauchi S."/>
            <person name="Viragh M."/>
            <person name="Drula E."/>
            <person name="Min B."/>
            <person name="Chaduli D."/>
            <person name="Navarro D."/>
            <person name="Favel A."/>
            <person name="Norest M."/>
            <person name="Lesage-Meessen L."/>
            <person name="Balint B."/>
            <person name="Merenyi Z."/>
            <person name="de Eugenio L."/>
            <person name="Morin E."/>
            <person name="Martinez A.T."/>
            <person name="Baldrian P."/>
            <person name="Stursova M."/>
            <person name="Martinez M.J."/>
            <person name="Novotny C."/>
            <person name="Magnuson J.K."/>
            <person name="Spatafora J.W."/>
            <person name="Maurice S."/>
            <person name="Pangilinan J."/>
            <person name="Andreopoulos W."/>
            <person name="LaButti K."/>
            <person name="Hundley H."/>
            <person name="Na H."/>
            <person name="Kuo A."/>
            <person name="Barry K."/>
            <person name="Lipzen A."/>
            <person name="Henrissat B."/>
            <person name="Riley R."/>
            <person name="Ahrendt S."/>
            <person name="Nagy L.G."/>
            <person name="Grigoriev I.V."/>
            <person name="Martin F."/>
            <person name="Rosso M.N."/>
        </authorList>
    </citation>
    <scope>NUCLEOTIDE SEQUENCE</scope>
    <source>
        <strain evidence="1">CBS 384.51</strain>
    </source>
</reference>
<protein>
    <submittedName>
        <fullName evidence="1">RlpA-like double-psi beta-barrel-protein domain-containing protein-containing protein</fullName>
    </submittedName>
</protein>
<organism evidence="1 2">
    <name type="scientific">Irpex rosettiformis</name>
    <dbReference type="NCBI Taxonomy" id="378272"/>
    <lineage>
        <taxon>Eukaryota</taxon>
        <taxon>Fungi</taxon>
        <taxon>Dikarya</taxon>
        <taxon>Basidiomycota</taxon>
        <taxon>Agaricomycotina</taxon>
        <taxon>Agaricomycetes</taxon>
        <taxon>Polyporales</taxon>
        <taxon>Irpicaceae</taxon>
        <taxon>Irpex</taxon>
    </lineage>
</organism>
<accession>A0ACB8U8F0</accession>
<comment type="caution">
    <text evidence="1">The sequence shown here is derived from an EMBL/GenBank/DDBJ whole genome shotgun (WGS) entry which is preliminary data.</text>
</comment>
<evidence type="ECO:0000313" key="2">
    <source>
        <dbReference type="Proteomes" id="UP001055072"/>
    </source>
</evidence>
<proteinExistence type="predicted"/>
<keyword evidence="2" id="KW-1185">Reference proteome</keyword>
<sequence length="130" mass="13835">MFFTKVFVIASMAASAFAVAVPGKHTGQGTYYDTGLTACGVTNTNDEYIAAVSHILYDSFPGYAGGNPNNNPICGKSVTAHYQGKSVTVKITDRCEACAEWDLDFSPAAFTQLSAMEVGRISGVTWSFNN</sequence>
<name>A0ACB8U8F0_9APHY</name>
<gene>
    <name evidence="1" type="ORF">BDY19DRAFT_1068119</name>
</gene>
<dbReference type="Proteomes" id="UP001055072">
    <property type="component" value="Unassembled WGS sequence"/>
</dbReference>
<dbReference type="EMBL" id="MU274907">
    <property type="protein sequence ID" value="KAI0090516.1"/>
    <property type="molecule type" value="Genomic_DNA"/>
</dbReference>
<evidence type="ECO:0000313" key="1">
    <source>
        <dbReference type="EMBL" id="KAI0090516.1"/>
    </source>
</evidence>